<dbReference type="AlphaFoldDB" id="A0ABD3T508"/>
<proteinExistence type="predicted"/>
<reference evidence="2 4" key="1">
    <citation type="submission" date="2024-11" db="EMBL/GenBank/DDBJ databases">
        <title>Chromosome-level genome assembly of the freshwater bivalve Anodonta woodiana.</title>
        <authorList>
            <person name="Chen X."/>
        </authorList>
    </citation>
    <scope>NUCLEOTIDE SEQUENCE [LARGE SCALE GENOMIC DNA]</scope>
    <source>
        <strain evidence="2">MN2024</strain>
        <tissue evidence="2">Gills</tissue>
    </source>
</reference>
<protein>
    <submittedName>
        <fullName evidence="2">Uncharacterized protein</fullName>
    </submittedName>
</protein>
<keyword evidence="1" id="KW-0732">Signal</keyword>
<dbReference type="EMBL" id="JBJQND010000019">
    <property type="protein sequence ID" value="KAL3831949.1"/>
    <property type="molecule type" value="Genomic_DNA"/>
</dbReference>
<name>A0ABD3T508_SINWO</name>
<evidence type="ECO:0000313" key="3">
    <source>
        <dbReference type="EMBL" id="KAL3831949.1"/>
    </source>
</evidence>
<organism evidence="2 4">
    <name type="scientific">Sinanodonta woodiana</name>
    <name type="common">Chinese pond mussel</name>
    <name type="synonym">Anodonta woodiana</name>
    <dbReference type="NCBI Taxonomy" id="1069815"/>
    <lineage>
        <taxon>Eukaryota</taxon>
        <taxon>Metazoa</taxon>
        <taxon>Spiralia</taxon>
        <taxon>Lophotrochozoa</taxon>
        <taxon>Mollusca</taxon>
        <taxon>Bivalvia</taxon>
        <taxon>Autobranchia</taxon>
        <taxon>Heteroconchia</taxon>
        <taxon>Palaeoheterodonta</taxon>
        <taxon>Unionida</taxon>
        <taxon>Unionoidea</taxon>
        <taxon>Unionidae</taxon>
        <taxon>Unioninae</taxon>
        <taxon>Sinanodonta</taxon>
    </lineage>
</organism>
<accession>A0ABD3T508</accession>
<evidence type="ECO:0000256" key="1">
    <source>
        <dbReference type="SAM" id="SignalP"/>
    </source>
</evidence>
<dbReference type="EMBL" id="JBJQND010000019">
    <property type="protein sequence ID" value="KAL3831942.1"/>
    <property type="molecule type" value="Genomic_DNA"/>
</dbReference>
<comment type="caution">
    <text evidence="2">The sequence shown here is derived from an EMBL/GenBank/DDBJ whole genome shotgun (WGS) entry which is preliminary data.</text>
</comment>
<sequence>MKFVVLLLTISVAVVCIQGETCPSGHATDCTLTLCTGDEWMLSCVDNICTCNHNNGQSHACTNTGDCSLLGHGCLNNQHWRCIRGECRCTHQN</sequence>
<feature type="chain" id="PRO_5044724993" evidence="1">
    <location>
        <begin position="20"/>
        <end position="93"/>
    </location>
</feature>
<gene>
    <name evidence="2" type="ORF">ACJMK2_023630</name>
    <name evidence="3" type="ORF">ACJMK2_023637</name>
</gene>
<keyword evidence="4" id="KW-1185">Reference proteome</keyword>
<dbReference type="Proteomes" id="UP001634394">
    <property type="component" value="Unassembled WGS sequence"/>
</dbReference>
<evidence type="ECO:0000313" key="2">
    <source>
        <dbReference type="EMBL" id="KAL3831942.1"/>
    </source>
</evidence>
<evidence type="ECO:0000313" key="4">
    <source>
        <dbReference type="Proteomes" id="UP001634394"/>
    </source>
</evidence>
<feature type="signal peptide" evidence="1">
    <location>
        <begin position="1"/>
        <end position="19"/>
    </location>
</feature>